<dbReference type="EMBL" id="BJWL01000005">
    <property type="protein sequence ID" value="GFY86416.1"/>
    <property type="molecule type" value="Genomic_DNA"/>
</dbReference>
<feature type="domain" description="SET" evidence="3">
    <location>
        <begin position="82"/>
        <end position="272"/>
    </location>
</feature>
<dbReference type="PROSITE" id="PS50280">
    <property type="entry name" value="SET"/>
    <property type="match status" value="1"/>
</dbReference>
<accession>A0A7J0EJN3</accession>
<dbReference type="EC" id="2.1.1.-" evidence="1"/>
<keyword evidence="1" id="KW-0489">Methyltransferase</keyword>
<evidence type="ECO:0000313" key="5">
    <source>
        <dbReference type="Proteomes" id="UP000585474"/>
    </source>
</evidence>
<dbReference type="PANTHER" id="PTHR13271:SF34">
    <property type="entry name" value="N-LYSINE METHYLTRANSFERASE SETD6"/>
    <property type="match status" value="1"/>
</dbReference>
<dbReference type="AlphaFoldDB" id="A0A7J0EJN3"/>
<dbReference type="Proteomes" id="UP000585474">
    <property type="component" value="Unassembled WGS sequence"/>
</dbReference>
<dbReference type="InterPro" id="IPR046341">
    <property type="entry name" value="SET_dom_sf"/>
</dbReference>
<dbReference type="GO" id="GO:0005634">
    <property type="term" value="C:nucleus"/>
    <property type="evidence" value="ECO:0007669"/>
    <property type="project" value="UniProtKB-SubCell"/>
</dbReference>
<evidence type="ECO:0000256" key="2">
    <source>
        <dbReference type="SAM" id="MobiDB-lite"/>
    </source>
</evidence>
<comment type="function">
    <text evidence="1">Protein-lysine N-methyltransferase.</text>
</comment>
<dbReference type="Gene3D" id="3.90.1410.10">
    <property type="entry name" value="set domain protein methyltransferase, domain 1"/>
    <property type="match status" value="1"/>
</dbReference>
<sequence>MRSQGVDYSDALDLIDRPEEGIYVRAMCDLHEGDLVATIPKHSCLTIKTSGARRLIEAAGLEGYLGLSVALMYEKSLGHESPWFGYLQVLPEREGIPLVWSLEEVDSLLPGTELHKIVKDDKALVYEDWKECILPLLDSDPLELNPYFFGVEQYFAAKSLIASRSFEIDDYHGFGMVPLADLFNHKTGAEDVHFTSLSPHLVPENEAEGNQISDEYENTDDGEQLTPNSQSIRGSSTGSLECSSAIGDDPTVLEMIIVKDVKSGAEVFNTYGLLGNAALLHRYGFTEADNPYDIVNIDLELVLQWSSSLFSSRHSRVRLSMWRRLDYSGCVSQNSEYFEISSNGEPQVELLGLLYVVLLPEEAYWQLDLTVSTTAVNLNEFLTLNLPKQGIISMEKAPERSKDLLLTNSVRSALLSLANIRESLYGSNSMENDIEALKRCCHIRERKFYHSLMLRLSERKILEKLRIYAGAGAQLSSTAKRTSMRKKLKT</sequence>
<comment type="similarity">
    <text evidence="1">Belongs to the class V-like SAM-binding methyltransferase superfamily. Histone-lysine methyltransferase family. SETD6 subfamily.</text>
</comment>
<dbReference type="InterPro" id="IPR001214">
    <property type="entry name" value="SET_dom"/>
</dbReference>
<organism evidence="4 5">
    <name type="scientific">Actinidia rufa</name>
    <dbReference type="NCBI Taxonomy" id="165716"/>
    <lineage>
        <taxon>Eukaryota</taxon>
        <taxon>Viridiplantae</taxon>
        <taxon>Streptophyta</taxon>
        <taxon>Embryophyta</taxon>
        <taxon>Tracheophyta</taxon>
        <taxon>Spermatophyta</taxon>
        <taxon>Magnoliopsida</taxon>
        <taxon>eudicotyledons</taxon>
        <taxon>Gunneridae</taxon>
        <taxon>Pentapetalae</taxon>
        <taxon>asterids</taxon>
        <taxon>Ericales</taxon>
        <taxon>Actinidiaceae</taxon>
        <taxon>Actinidia</taxon>
    </lineage>
</organism>
<feature type="compositionally biased region" description="Polar residues" evidence="2">
    <location>
        <begin position="225"/>
        <end position="240"/>
    </location>
</feature>
<comment type="subcellular location">
    <subcellularLocation>
        <location evidence="1">Nucleus</location>
    </subcellularLocation>
</comment>
<protein>
    <recommendedName>
        <fullName evidence="1">N-lysine methyltransferase</fullName>
        <ecNumber evidence="1">2.1.1.-</ecNumber>
    </recommendedName>
</protein>
<dbReference type="InterPro" id="IPR050600">
    <property type="entry name" value="SETD3_SETD6_MTase"/>
</dbReference>
<keyword evidence="1" id="KW-0539">Nucleus</keyword>
<keyword evidence="1" id="KW-0949">S-adenosyl-L-methionine</keyword>
<gene>
    <name evidence="4" type="ORF">Acr_05g0000550</name>
</gene>
<name>A0A7J0EJN3_9ERIC</name>
<feature type="region of interest" description="Disordered" evidence="2">
    <location>
        <begin position="214"/>
        <end position="240"/>
    </location>
</feature>
<keyword evidence="1" id="KW-0808">Transferase</keyword>
<evidence type="ECO:0000256" key="1">
    <source>
        <dbReference type="PIRNR" id="PIRNR011771"/>
    </source>
</evidence>
<dbReference type="SUPFAM" id="SSF82199">
    <property type="entry name" value="SET domain"/>
    <property type="match status" value="2"/>
</dbReference>
<proteinExistence type="inferred from homology"/>
<feature type="compositionally biased region" description="Acidic residues" evidence="2">
    <location>
        <begin position="214"/>
        <end position="223"/>
    </location>
</feature>
<comment type="caution">
    <text evidence="4">The sequence shown here is derived from an EMBL/GenBank/DDBJ whole genome shotgun (WGS) entry which is preliminary data.</text>
</comment>
<evidence type="ECO:0000313" key="4">
    <source>
        <dbReference type="EMBL" id="GFY86416.1"/>
    </source>
</evidence>
<dbReference type="PIRSF" id="PIRSF011771">
    <property type="entry name" value="RMS1_SET"/>
    <property type="match status" value="1"/>
</dbReference>
<dbReference type="InterPro" id="IPR011383">
    <property type="entry name" value="N-lys_methylase_SETD6"/>
</dbReference>
<reference evidence="4 5" key="1">
    <citation type="submission" date="2019-07" db="EMBL/GenBank/DDBJ databases">
        <title>De Novo Assembly of kiwifruit Actinidia rufa.</title>
        <authorList>
            <person name="Sugita-Konishi S."/>
            <person name="Sato K."/>
            <person name="Mori E."/>
            <person name="Abe Y."/>
            <person name="Kisaki G."/>
            <person name="Hamano K."/>
            <person name="Suezawa K."/>
            <person name="Otani M."/>
            <person name="Fukuda T."/>
            <person name="Manabe T."/>
            <person name="Gomi K."/>
            <person name="Tabuchi M."/>
            <person name="Akimitsu K."/>
            <person name="Kataoka I."/>
        </authorList>
    </citation>
    <scope>NUCLEOTIDE SEQUENCE [LARGE SCALE GENOMIC DNA]</scope>
    <source>
        <strain evidence="5">cv. Fuchu</strain>
    </source>
</reference>
<dbReference type="GO" id="GO:0016279">
    <property type="term" value="F:protein-lysine N-methyltransferase activity"/>
    <property type="evidence" value="ECO:0007669"/>
    <property type="project" value="UniProtKB-UniRule"/>
</dbReference>
<evidence type="ECO:0000259" key="3">
    <source>
        <dbReference type="PROSITE" id="PS50280"/>
    </source>
</evidence>
<dbReference type="OrthoDB" id="441812at2759"/>
<keyword evidence="5" id="KW-1185">Reference proteome</keyword>
<dbReference type="GO" id="GO:0032259">
    <property type="term" value="P:methylation"/>
    <property type="evidence" value="ECO:0007669"/>
    <property type="project" value="UniProtKB-KW"/>
</dbReference>
<dbReference type="PANTHER" id="PTHR13271">
    <property type="entry name" value="UNCHARACTERIZED PUTATIVE METHYLTRANSFERASE"/>
    <property type="match status" value="1"/>
</dbReference>